<gene>
    <name evidence="1" type="ORF">AG1IA_04836</name>
</gene>
<proteinExistence type="predicted"/>
<sequence length="96" mass="10867">MNEIHINEISGEALEPSMLKHSLDLVFRFLPRNNGDRPAARGGFTRTASRSDVMHDHLCIDGIAYIYAFTHLVVCTVPHRSIGYVPYREPSRSIQT</sequence>
<dbReference type="AlphaFoldDB" id="L8WWG7"/>
<reference evidence="1 2" key="1">
    <citation type="journal article" date="2013" name="Nat. Commun.">
        <title>The evolution and pathogenic mechanisms of the rice sheath blight pathogen.</title>
        <authorList>
            <person name="Zheng A."/>
            <person name="Lin R."/>
            <person name="Xu L."/>
            <person name="Qin P."/>
            <person name="Tang C."/>
            <person name="Ai P."/>
            <person name="Zhang D."/>
            <person name="Liu Y."/>
            <person name="Sun Z."/>
            <person name="Feng H."/>
            <person name="Wang Y."/>
            <person name="Chen Y."/>
            <person name="Liang X."/>
            <person name="Fu R."/>
            <person name="Li Q."/>
            <person name="Zhang J."/>
            <person name="Yu X."/>
            <person name="Xie Z."/>
            <person name="Ding L."/>
            <person name="Guan P."/>
            <person name="Tang J."/>
            <person name="Liang Y."/>
            <person name="Wang S."/>
            <person name="Deng Q."/>
            <person name="Li S."/>
            <person name="Zhu J."/>
            <person name="Wang L."/>
            <person name="Liu H."/>
            <person name="Li P."/>
        </authorList>
    </citation>
    <scope>NUCLEOTIDE SEQUENCE [LARGE SCALE GENOMIC DNA]</scope>
    <source>
        <strain evidence="2">AG-1 IA</strain>
    </source>
</reference>
<protein>
    <submittedName>
        <fullName evidence="1">Uncharacterized protein</fullName>
    </submittedName>
</protein>
<accession>L8WWG7</accession>
<dbReference type="EMBL" id="AFRT01001124">
    <property type="protein sequence ID" value="ELU41133.1"/>
    <property type="molecule type" value="Genomic_DNA"/>
</dbReference>
<evidence type="ECO:0000313" key="1">
    <source>
        <dbReference type="EMBL" id="ELU41133.1"/>
    </source>
</evidence>
<evidence type="ECO:0000313" key="2">
    <source>
        <dbReference type="Proteomes" id="UP000011668"/>
    </source>
</evidence>
<keyword evidence="2" id="KW-1185">Reference proteome</keyword>
<dbReference type="HOGENOM" id="CLU_2361169_0_0_1"/>
<organism evidence="1 2">
    <name type="scientific">Thanatephorus cucumeris (strain AG1-IA)</name>
    <name type="common">Rice sheath blight fungus</name>
    <name type="synonym">Rhizoctonia solani</name>
    <dbReference type="NCBI Taxonomy" id="983506"/>
    <lineage>
        <taxon>Eukaryota</taxon>
        <taxon>Fungi</taxon>
        <taxon>Dikarya</taxon>
        <taxon>Basidiomycota</taxon>
        <taxon>Agaricomycotina</taxon>
        <taxon>Agaricomycetes</taxon>
        <taxon>Cantharellales</taxon>
        <taxon>Ceratobasidiaceae</taxon>
        <taxon>Rhizoctonia</taxon>
        <taxon>Rhizoctonia solani AG-1</taxon>
    </lineage>
</organism>
<dbReference type="Proteomes" id="UP000011668">
    <property type="component" value="Unassembled WGS sequence"/>
</dbReference>
<name>L8WWG7_THACA</name>
<comment type="caution">
    <text evidence="1">The sequence shown here is derived from an EMBL/GenBank/DDBJ whole genome shotgun (WGS) entry which is preliminary data.</text>
</comment>